<dbReference type="InterPro" id="IPR005142">
    <property type="entry name" value="eRF1_3"/>
</dbReference>
<dbReference type="InterPro" id="IPR029064">
    <property type="entry name" value="Ribosomal_eL30-like_sf"/>
</dbReference>
<dbReference type="InterPro" id="IPR042226">
    <property type="entry name" value="eFR1_2_sf"/>
</dbReference>
<feature type="domain" description="eRF1/Pelota-like N-terminal" evidence="7">
    <location>
        <begin position="1"/>
        <end position="132"/>
    </location>
</feature>
<dbReference type="GO" id="GO:0005737">
    <property type="term" value="C:cytoplasm"/>
    <property type="evidence" value="ECO:0007669"/>
    <property type="project" value="UniProtKB-SubCell"/>
</dbReference>
<keyword evidence="5 6" id="KW-0479">Metal-binding</keyword>
<dbReference type="EMBL" id="JAWXYG010000002">
    <property type="protein sequence ID" value="KAK4281579.1"/>
    <property type="molecule type" value="Genomic_DNA"/>
</dbReference>
<dbReference type="InterPro" id="IPR038069">
    <property type="entry name" value="Pelota/DOM34_N"/>
</dbReference>
<comment type="cofactor">
    <cofactor evidence="1 6">
        <name>a divalent metal cation</name>
        <dbReference type="ChEBI" id="CHEBI:60240"/>
    </cofactor>
</comment>
<dbReference type="Pfam" id="PF26356">
    <property type="entry name" value="Pelota_N"/>
    <property type="match status" value="1"/>
</dbReference>
<accession>A0AAE1N2S3</accession>
<dbReference type="GO" id="GO:0070966">
    <property type="term" value="P:nuclear-transcribed mRNA catabolic process, no-go decay"/>
    <property type="evidence" value="ECO:0007669"/>
    <property type="project" value="InterPro"/>
</dbReference>
<dbReference type="SUPFAM" id="SSF53137">
    <property type="entry name" value="Translational machinery components"/>
    <property type="match status" value="1"/>
</dbReference>
<dbReference type="Gene3D" id="2.30.30.870">
    <property type="entry name" value="Pelota, domain A"/>
    <property type="match status" value="1"/>
</dbReference>
<evidence type="ECO:0000256" key="5">
    <source>
        <dbReference type="ARBA" id="ARBA00022723"/>
    </source>
</evidence>
<keyword evidence="9" id="KW-1185">Reference proteome</keyword>
<comment type="similarity">
    <text evidence="3 6">Belongs to the eukaryotic release factor 1 family. Pelota subfamily.</text>
</comment>
<dbReference type="InterPro" id="IPR005140">
    <property type="entry name" value="eRF1_Pelota-like_N"/>
</dbReference>
<dbReference type="AlphaFoldDB" id="A0AAE1N2S3"/>
<dbReference type="NCBIfam" id="TIGR00111">
    <property type="entry name" value="pelota"/>
    <property type="match status" value="1"/>
</dbReference>
<evidence type="ECO:0000256" key="1">
    <source>
        <dbReference type="ARBA" id="ARBA00001968"/>
    </source>
</evidence>
<evidence type="ECO:0000256" key="6">
    <source>
        <dbReference type="RuleBase" id="RU362019"/>
    </source>
</evidence>
<proteinExistence type="inferred from homology"/>
<evidence type="ECO:0000256" key="2">
    <source>
        <dbReference type="ARBA" id="ARBA00004496"/>
    </source>
</evidence>
<comment type="function">
    <text evidence="6">Component of the Pelota-HBS1L complex, a complex that recognizes stalled ribosomes and triggers the No-Go Decay (NGD) pathway. In the Pelota-HBS1L complex, pelo recognizes ribosomes stalled at the 3' end of an mRNA and engages stalled ribosomes by destabilizing mRNA in the mRNA channel.</text>
</comment>
<sequence length="370" mass="41542">MKLLNKNFEPNEPGSVEIIPQEPDDLWMVYNLIANGDIVTANTTRKVYLGLSSSTKSKPKRVTVSIPVRVSCTDFDKDSSTVRVQGTNMDEANKYIEYGSFHTLTLERNKGFELFKKIWDSTSVAALSEAFKKPSATDLAVVLIQDSHAEVFLVGNGLTKLCSKIEASRRKSTGGVCFQDLFDAFVKHVDFRRIKSAMIVSAGTTKDKFRRFLLSEARRLRMRRIEDNESRIVVAECKKDDLNLKEVLSDNGVMDLIKNRKVGSEIRDFRKLWDLVDKDSSRACYGAKHVQAAHEMAAIETLLITDDLYRSSDIETRRKYTNFAKSVKKGGGKVVVYSSMDASAQQLAQLTGLAAILRFPLPYLEEDVGV</sequence>
<dbReference type="GO" id="GO:0070481">
    <property type="term" value="P:nuclear-transcribed mRNA catabolic process, non-stop decay"/>
    <property type="evidence" value="ECO:0007669"/>
    <property type="project" value="InterPro"/>
</dbReference>
<reference evidence="8" key="1">
    <citation type="submission" date="2023-10" db="EMBL/GenBank/DDBJ databases">
        <title>Chromosome-level genome of the transformable northern wattle, Acacia crassicarpa.</title>
        <authorList>
            <person name="Massaro I."/>
            <person name="Sinha N.R."/>
            <person name="Poethig S."/>
            <person name="Leichty A.R."/>
        </authorList>
    </citation>
    <scope>NUCLEOTIDE SEQUENCE</scope>
    <source>
        <strain evidence="8">Acra3RX</strain>
        <tissue evidence="8">Leaf</tissue>
    </source>
</reference>
<dbReference type="GO" id="GO:0046872">
    <property type="term" value="F:metal ion binding"/>
    <property type="evidence" value="ECO:0007669"/>
    <property type="project" value="UniProtKB-KW"/>
</dbReference>
<dbReference type="SMART" id="SM01194">
    <property type="entry name" value="eRF1_1"/>
    <property type="match status" value="1"/>
</dbReference>
<dbReference type="Pfam" id="PF03465">
    <property type="entry name" value="eRF1_3"/>
    <property type="match status" value="1"/>
</dbReference>
<protein>
    <recommendedName>
        <fullName evidence="6">Protein pelota homolog</fullName>
    </recommendedName>
</protein>
<evidence type="ECO:0000256" key="3">
    <source>
        <dbReference type="ARBA" id="ARBA00009504"/>
    </source>
</evidence>
<dbReference type="SUPFAM" id="SSF159065">
    <property type="entry name" value="Dom34/Pelota N-terminal domain-like"/>
    <property type="match status" value="1"/>
</dbReference>
<evidence type="ECO:0000313" key="9">
    <source>
        <dbReference type="Proteomes" id="UP001293593"/>
    </source>
</evidence>
<dbReference type="GO" id="GO:0071025">
    <property type="term" value="P:RNA surveillance"/>
    <property type="evidence" value="ECO:0007669"/>
    <property type="project" value="InterPro"/>
</dbReference>
<evidence type="ECO:0000313" key="8">
    <source>
        <dbReference type="EMBL" id="KAK4281579.1"/>
    </source>
</evidence>
<gene>
    <name evidence="8" type="ORF">QN277_013052</name>
</gene>
<dbReference type="GO" id="GO:0070651">
    <property type="term" value="P:nonfunctional rRNA decay"/>
    <property type="evidence" value="ECO:0007669"/>
    <property type="project" value="TreeGrafter"/>
</dbReference>
<dbReference type="SUPFAM" id="SSF55315">
    <property type="entry name" value="L30e-like"/>
    <property type="match status" value="1"/>
</dbReference>
<dbReference type="Proteomes" id="UP001293593">
    <property type="component" value="Unassembled WGS sequence"/>
</dbReference>
<dbReference type="GO" id="GO:0032790">
    <property type="term" value="P:ribosome disassembly"/>
    <property type="evidence" value="ECO:0007669"/>
    <property type="project" value="TreeGrafter"/>
</dbReference>
<evidence type="ECO:0000256" key="4">
    <source>
        <dbReference type="ARBA" id="ARBA00022490"/>
    </source>
</evidence>
<dbReference type="PANTHER" id="PTHR10853:SF3">
    <property type="entry name" value="EUKARYOTIC RELEASE FACTOR 1 (ERF1) FAMILY PROTEIN"/>
    <property type="match status" value="1"/>
</dbReference>
<name>A0AAE1N2S3_9FABA</name>
<evidence type="ECO:0000259" key="7">
    <source>
        <dbReference type="SMART" id="SM01194"/>
    </source>
</evidence>
<dbReference type="PANTHER" id="PTHR10853">
    <property type="entry name" value="PELOTA"/>
    <property type="match status" value="1"/>
</dbReference>
<dbReference type="InterPro" id="IPR004405">
    <property type="entry name" value="TF_pelota"/>
</dbReference>
<dbReference type="Gene3D" id="3.30.420.60">
    <property type="entry name" value="eRF1 domain 2"/>
    <property type="match status" value="1"/>
</dbReference>
<dbReference type="Gene3D" id="3.30.1330.30">
    <property type="match status" value="1"/>
</dbReference>
<keyword evidence="4 6" id="KW-0963">Cytoplasm</keyword>
<organism evidence="8 9">
    <name type="scientific">Acacia crassicarpa</name>
    <name type="common">northern wattle</name>
    <dbReference type="NCBI Taxonomy" id="499986"/>
    <lineage>
        <taxon>Eukaryota</taxon>
        <taxon>Viridiplantae</taxon>
        <taxon>Streptophyta</taxon>
        <taxon>Embryophyta</taxon>
        <taxon>Tracheophyta</taxon>
        <taxon>Spermatophyta</taxon>
        <taxon>Magnoliopsida</taxon>
        <taxon>eudicotyledons</taxon>
        <taxon>Gunneridae</taxon>
        <taxon>Pentapetalae</taxon>
        <taxon>rosids</taxon>
        <taxon>fabids</taxon>
        <taxon>Fabales</taxon>
        <taxon>Fabaceae</taxon>
        <taxon>Caesalpinioideae</taxon>
        <taxon>mimosoid clade</taxon>
        <taxon>Acacieae</taxon>
        <taxon>Acacia</taxon>
    </lineage>
</organism>
<dbReference type="FunFam" id="2.30.30.870:FF:000002">
    <property type="entry name" value="Protein pelota homolog"/>
    <property type="match status" value="1"/>
</dbReference>
<dbReference type="InterPro" id="IPR058547">
    <property type="entry name" value="Pelota_N"/>
</dbReference>
<comment type="caution">
    <text evidence="8">The sequence shown here is derived from an EMBL/GenBank/DDBJ whole genome shotgun (WGS) entry which is preliminary data.</text>
</comment>
<dbReference type="FunFam" id="3.30.1330.30:FF:000008">
    <property type="entry name" value="Protein pelota homolog"/>
    <property type="match status" value="1"/>
</dbReference>
<comment type="subcellular location">
    <subcellularLocation>
        <location evidence="2 6">Cytoplasm</location>
    </subcellularLocation>
</comment>